<organism evidence="3 4">
    <name type="scientific">Venustampulla echinocandica</name>
    <dbReference type="NCBI Taxonomy" id="2656787"/>
    <lineage>
        <taxon>Eukaryota</taxon>
        <taxon>Fungi</taxon>
        <taxon>Dikarya</taxon>
        <taxon>Ascomycota</taxon>
        <taxon>Pezizomycotina</taxon>
        <taxon>Leotiomycetes</taxon>
        <taxon>Helotiales</taxon>
        <taxon>Pleuroascaceae</taxon>
        <taxon>Venustampulla</taxon>
    </lineage>
</organism>
<dbReference type="InterPro" id="IPR011990">
    <property type="entry name" value="TPR-like_helical_dom_sf"/>
</dbReference>
<dbReference type="Proteomes" id="UP000254866">
    <property type="component" value="Unassembled WGS sequence"/>
</dbReference>
<dbReference type="Gene3D" id="1.25.40.10">
    <property type="entry name" value="Tetratricopeptide repeat domain"/>
    <property type="match status" value="2"/>
</dbReference>
<dbReference type="OrthoDB" id="185373at2759"/>
<evidence type="ECO:0000313" key="4">
    <source>
        <dbReference type="Proteomes" id="UP000254866"/>
    </source>
</evidence>
<reference evidence="3 4" key="1">
    <citation type="journal article" date="2018" name="IMA Fungus">
        <title>IMA Genome-F 9: Draft genome sequence of Annulohypoxylon stygium, Aspergillus mulundensis, Berkeleyomyces basicola (syn. Thielaviopsis basicola), Ceratocystis smalleyi, two Cercospora beticola strains, Coleophoma cylindrospora, Fusarium fracticaudum, Phialophora cf. hyalina, and Morchella septimelata.</title>
        <authorList>
            <person name="Wingfield B.D."/>
            <person name="Bills G.F."/>
            <person name="Dong Y."/>
            <person name="Huang W."/>
            <person name="Nel W.J."/>
            <person name="Swalarsk-Parry B.S."/>
            <person name="Vaghefi N."/>
            <person name="Wilken P.M."/>
            <person name="An Z."/>
            <person name="de Beer Z.W."/>
            <person name="De Vos L."/>
            <person name="Chen L."/>
            <person name="Duong T.A."/>
            <person name="Gao Y."/>
            <person name="Hammerbacher A."/>
            <person name="Kikkert J.R."/>
            <person name="Li Y."/>
            <person name="Li H."/>
            <person name="Li K."/>
            <person name="Li Q."/>
            <person name="Liu X."/>
            <person name="Ma X."/>
            <person name="Naidoo K."/>
            <person name="Pethybridge S.J."/>
            <person name="Sun J."/>
            <person name="Steenkamp E.T."/>
            <person name="van der Nest M.A."/>
            <person name="van Wyk S."/>
            <person name="Wingfield M.J."/>
            <person name="Xiong C."/>
            <person name="Yue Q."/>
            <person name="Zhang X."/>
        </authorList>
    </citation>
    <scope>NUCLEOTIDE SEQUENCE [LARGE SCALE GENOMIC DNA]</scope>
    <source>
        <strain evidence="3 4">BP 5553</strain>
    </source>
</reference>
<evidence type="ECO:0000256" key="2">
    <source>
        <dbReference type="SAM" id="MobiDB-lite"/>
    </source>
</evidence>
<dbReference type="GeneID" id="43598870"/>
<dbReference type="EMBL" id="NPIC01000004">
    <property type="protein sequence ID" value="RDL36669.1"/>
    <property type="molecule type" value="Genomic_DNA"/>
</dbReference>
<evidence type="ECO:0008006" key="5">
    <source>
        <dbReference type="Google" id="ProtNLM"/>
    </source>
</evidence>
<dbReference type="PANTHER" id="PTHR47942">
    <property type="entry name" value="TETRATRICOPEPTIDE REPEAT (TPR)-LIKE SUPERFAMILY PROTEIN-RELATED"/>
    <property type="match status" value="1"/>
</dbReference>
<evidence type="ECO:0000313" key="3">
    <source>
        <dbReference type="EMBL" id="RDL36669.1"/>
    </source>
</evidence>
<dbReference type="RefSeq" id="XP_031869325.1">
    <property type="nucleotide sequence ID" value="XM_032014644.1"/>
</dbReference>
<comment type="caution">
    <text evidence="3">The sequence shown here is derived from an EMBL/GenBank/DDBJ whole genome shotgun (WGS) entry which is preliminary data.</text>
</comment>
<dbReference type="STRING" id="2656787.A0A370TMC0"/>
<name>A0A370TMC0_9HELO</name>
<dbReference type="AlphaFoldDB" id="A0A370TMC0"/>
<sequence length="925" mass="105030">MPPQSFLAPRTRGFICRSCLSRLHVPQRQWPPWMVRNATNDNGRSRPGKSNRPTPPDQPVIRFFDETPDGDRREIFDDEEEAFLESVGSEVDEMEQRRSRFLDHTKDDPDGYIDEDMEDAIQGRIDEEEGMEDINAANEHLEDLIQRIKSLSDKEVVTEEDRLQIRELLYNIKKPSSKAKPRDMEAVGSRYGMAPAPTLRKCIDHPIVPPDLLPPLDQTGQKVLSPKFPQKGSDSGSLDIKMPMKHFPESARKHINALHTSLLRASGTVDTQNSNFRKSVWKSYLMCRSALLSAPQKVPFGIWSGLWAVLSGVDPTDYVDRMAHVKYLGDDLQKAGVPMNLEQTLLYIEALLVHGDLDTATEFWERAGTEAGTSEMFGDYCDLGVKLFCQLGQLDQSLSTAELLLRTTDDPSAYRILLPIIQACLASQTSSAVEMAWEMYIRLRVNLGSQMEMSDYDTITLSFLEANQPDLALAAFKDMMLTPDMPKTLDSTAIYTSFAKTTDSPGLTAIKKGGLDHFDSRTLSSLPSKFNNKYFFGSWMKKLIGEGELDAARKVLDLMSHRRIRPDARHVNGLIGAWIRDGTAKNVALAEDMAWKMINTRLMFVNARSTKYELGGVLRTVESYGRPDGRSIFLTPSATIETFCILMQQYRRRQQSQALLDLFGTLQKAEIKPNTYFMNELLSMDSKSHRRDWVWKTYRSMTEYGGIHPDFETFTVLWHNLVQASQGVVRKRQERVEGFPTARQLFAEMMEHRTVLNRGEPVPQELYDSIVLGFSLVEDQAGTAVALKALLQYFNTAPNEGTARTIILQLARLGQTNEAGYKTRRLNLRNNATKERISNVTKIFHKFKQDRDEELLRRGVVFQNLSDQEKREEALLVLSDLLRFAFQTKAESEDRKIYTALEVSKRASLEMGVPECTPWVSHDGA</sequence>
<dbReference type="PANTHER" id="PTHR47942:SF63">
    <property type="entry name" value="PENTATRICOPEPTIDE REPEAT-CONTAINING PROTEIN"/>
    <property type="match status" value="1"/>
</dbReference>
<keyword evidence="1" id="KW-0677">Repeat</keyword>
<evidence type="ECO:0000256" key="1">
    <source>
        <dbReference type="ARBA" id="ARBA00022737"/>
    </source>
</evidence>
<protein>
    <recommendedName>
        <fullName evidence="5">Pentatricopeptide repeat protein</fullName>
    </recommendedName>
</protein>
<proteinExistence type="predicted"/>
<feature type="region of interest" description="Disordered" evidence="2">
    <location>
        <begin position="34"/>
        <end position="69"/>
    </location>
</feature>
<keyword evidence="4" id="KW-1185">Reference proteome</keyword>
<dbReference type="InterPro" id="IPR051222">
    <property type="entry name" value="PPR/CCM1_RNA-binding"/>
</dbReference>
<gene>
    <name evidence="3" type="ORF">BP5553_06021</name>
</gene>
<accession>A0A370TMC0</accession>